<proteinExistence type="predicted"/>
<feature type="region of interest" description="Disordered" evidence="1">
    <location>
        <begin position="44"/>
        <end position="112"/>
    </location>
</feature>
<evidence type="ECO:0000313" key="3">
    <source>
        <dbReference type="Proteomes" id="UP000551758"/>
    </source>
</evidence>
<name>A0A7J7ER44_DICBM</name>
<accession>A0A7J7ER44</accession>
<dbReference type="Proteomes" id="UP000551758">
    <property type="component" value="Unassembled WGS sequence"/>
</dbReference>
<keyword evidence="3" id="KW-1185">Reference proteome</keyword>
<sequence>MESRAENELKGGHTWSVHDALSTIKAGMAPAVGEQVALLLDAADAPPPFPAHKSSRLTESPLGWNGRSGPTSLQTVAQTAERKTQRRESWNESGHGPDPKLFRGNMDSPGYQPGAPLSVSNCPCSCPLKLGLGGLSRLPSPLLMLKTKRVNKGEVP</sequence>
<feature type="compositionally biased region" description="Polar residues" evidence="1">
    <location>
        <begin position="68"/>
        <end position="78"/>
    </location>
</feature>
<dbReference type="AlphaFoldDB" id="A0A7J7ER44"/>
<dbReference type="EMBL" id="JACDTQ010002466">
    <property type="protein sequence ID" value="KAF5918239.1"/>
    <property type="molecule type" value="Genomic_DNA"/>
</dbReference>
<evidence type="ECO:0000313" key="2">
    <source>
        <dbReference type="EMBL" id="KAF5918239.1"/>
    </source>
</evidence>
<feature type="compositionally biased region" description="Basic and acidic residues" evidence="1">
    <location>
        <begin position="80"/>
        <end position="101"/>
    </location>
</feature>
<organism evidence="2 3">
    <name type="scientific">Diceros bicornis minor</name>
    <name type="common">South-central black rhinoceros</name>
    <dbReference type="NCBI Taxonomy" id="77932"/>
    <lineage>
        <taxon>Eukaryota</taxon>
        <taxon>Metazoa</taxon>
        <taxon>Chordata</taxon>
        <taxon>Craniata</taxon>
        <taxon>Vertebrata</taxon>
        <taxon>Euteleostomi</taxon>
        <taxon>Mammalia</taxon>
        <taxon>Eutheria</taxon>
        <taxon>Laurasiatheria</taxon>
        <taxon>Perissodactyla</taxon>
        <taxon>Rhinocerotidae</taxon>
        <taxon>Diceros</taxon>
    </lineage>
</organism>
<reference evidence="2 3" key="1">
    <citation type="journal article" date="2020" name="Mol. Biol. Evol.">
        <title>Interspecific Gene Flow and the Evolution of Specialization in Black and White Rhinoceros.</title>
        <authorList>
            <person name="Moodley Y."/>
            <person name="Westbury M.V."/>
            <person name="Russo I.M."/>
            <person name="Gopalakrishnan S."/>
            <person name="Rakotoarivelo A."/>
            <person name="Olsen R.A."/>
            <person name="Prost S."/>
            <person name="Tunstall T."/>
            <person name="Ryder O.A."/>
            <person name="Dalen L."/>
            <person name="Bruford M.W."/>
        </authorList>
    </citation>
    <scope>NUCLEOTIDE SEQUENCE [LARGE SCALE GENOMIC DNA]</scope>
    <source>
        <strain evidence="2">SBR-YM</strain>
        <tissue evidence="2">Skin</tissue>
    </source>
</reference>
<comment type="caution">
    <text evidence="2">The sequence shown here is derived from an EMBL/GenBank/DDBJ whole genome shotgun (WGS) entry which is preliminary data.</text>
</comment>
<evidence type="ECO:0000256" key="1">
    <source>
        <dbReference type="SAM" id="MobiDB-lite"/>
    </source>
</evidence>
<gene>
    <name evidence="2" type="ORF">HPG69_002881</name>
</gene>
<protein>
    <submittedName>
        <fullName evidence="2">Uncharacterized protein</fullName>
    </submittedName>
</protein>